<dbReference type="GO" id="GO:0006606">
    <property type="term" value="P:protein import into nucleus"/>
    <property type="evidence" value="ECO:0007669"/>
    <property type="project" value="TreeGrafter"/>
</dbReference>
<keyword evidence="3" id="KW-0509">mRNA transport</keyword>
<dbReference type="PANTHER" id="PTHR13257">
    <property type="entry name" value="NUCLEOPORIN NUP84-RELATED"/>
    <property type="match status" value="1"/>
</dbReference>
<evidence type="ECO:0000256" key="3">
    <source>
        <dbReference type="ARBA" id="ARBA00022816"/>
    </source>
</evidence>
<protein>
    <submittedName>
        <fullName evidence="9">(diamondback moth) hypothetical protein</fullName>
    </submittedName>
</protein>
<sequence length="486" mass="55365">MRCCYRILRYPVLSSYGIPYPQLEKRTCSFQLCFAAEPSQEDKKESEYALYVIEAVELSIELGAGNDSIQQYSYPVHLYPSQQDKKESEYALYVIEAVELSIELGAGNDSIQQYSYPVHLYPCPGSSGTYLVSHAAGVHAVAMPAARQLQEFMVADEGDIETQLSSLCQSSSAARYLVRTQYGGARPPRGVAALTCAVLVLVDDDKRRPPRGVAAPTSAVLVLVDDDKSGPTLISRQLEPYELDEQLYKEMQLSNPALEDEDLKKILKERQRLSFTSIIQEILAREVSQPLLRLNRKDEPEPQEALEFLTQATLKLRKEYISRQQRALDAIRKKSGNMRALRRQQAAWQSDLQKDIEEAKQQSEVLKEKCALAERNQEDLKDRCSLVIRQLQARSPATAAERQVLAELQAFKDMRDNFEEHTRRLKLRQQDNMEQMKKWKEDYKKKDIALGQSHSETISSILNQQTKQISTLIEETKLLKDQLSIV</sequence>
<accession>A0A8S4DPA4</accession>
<evidence type="ECO:0000313" key="10">
    <source>
        <dbReference type="Proteomes" id="UP000653454"/>
    </source>
</evidence>
<comment type="caution">
    <text evidence="9">The sequence shown here is derived from an EMBL/GenBank/DDBJ whole genome shotgun (WGS) entry which is preliminary data.</text>
</comment>
<comment type="subcellular location">
    <subcellularLocation>
        <location evidence="1">Nucleus</location>
        <location evidence="1">Nuclear pore complex</location>
    </subcellularLocation>
</comment>
<proteinExistence type="predicted"/>
<dbReference type="AlphaFoldDB" id="A0A8S4DPA4"/>
<keyword evidence="4" id="KW-0653">Protein transport</keyword>
<dbReference type="InterPro" id="IPR037700">
    <property type="entry name" value="NUP88/NUP82"/>
</dbReference>
<keyword evidence="8" id="KW-0175">Coiled coil</keyword>
<evidence type="ECO:0000256" key="6">
    <source>
        <dbReference type="ARBA" id="ARBA00023132"/>
    </source>
</evidence>
<dbReference type="GO" id="GO:0000055">
    <property type="term" value="P:ribosomal large subunit export from nucleus"/>
    <property type="evidence" value="ECO:0007669"/>
    <property type="project" value="InterPro"/>
</dbReference>
<evidence type="ECO:0000256" key="5">
    <source>
        <dbReference type="ARBA" id="ARBA00023010"/>
    </source>
</evidence>
<keyword evidence="2" id="KW-0813">Transport</keyword>
<dbReference type="Proteomes" id="UP000653454">
    <property type="component" value="Unassembled WGS sequence"/>
</dbReference>
<dbReference type="InterPro" id="IPR019321">
    <property type="entry name" value="Nucleoporin_Nup88"/>
</dbReference>
<dbReference type="GO" id="GO:0017056">
    <property type="term" value="F:structural constituent of nuclear pore"/>
    <property type="evidence" value="ECO:0007669"/>
    <property type="project" value="InterPro"/>
</dbReference>
<evidence type="ECO:0000256" key="4">
    <source>
        <dbReference type="ARBA" id="ARBA00022927"/>
    </source>
</evidence>
<dbReference type="GO" id="GO:0005643">
    <property type="term" value="C:nuclear pore"/>
    <property type="evidence" value="ECO:0007669"/>
    <property type="project" value="UniProtKB-SubCell"/>
</dbReference>
<name>A0A8S4DPA4_PLUXY</name>
<dbReference type="EMBL" id="CAJHNJ030000008">
    <property type="protein sequence ID" value="CAG9103965.1"/>
    <property type="molecule type" value="Genomic_DNA"/>
</dbReference>
<organism evidence="9 10">
    <name type="scientific">Plutella xylostella</name>
    <name type="common">Diamondback moth</name>
    <name type="synonym">Plutella maculipennis</name>
    <dbReference type="NCBI Taxonomy" id="51655"/>
    <lineage>
        <taxon>Eukaryota</taxon>
        <taxon>Metazoa</taxon>
        <taxon>Ecdysozoa</taxon>
        <taxon>Arthropoda</taxon>
        <taxon>Hexapoda</taxon>
        <taxon>Insecta</taxon>
        <taxon>Pterygota</taxon>
        <taxon>Neoptera</taxon>
        <taxon>Endopterygota</taxon>
        <taxon>Lepidoptera</taxon>
        <taxon>Glossata</taxon>
        <taxon>Ditrysia</taxon>
        <taxon>Yponomeutoidea</taxon>
        <taxon>Plutellidae</taxon>
        <taxon>Plutella</taxon>
    </lineage>
</organism>
<evidence type="ECO:0000256" key="2">
    <source>
        <dbReference type="ARBA" id="ARBA00022448"/>
    </source>
</evidence>
<evidence type="ECO:0000256" key="7">
    <source>
        <dbReference type="ARBA" id="ARBA00023242"/>
    </source>
</evidence>
<keyword evidence="5" id="KW-0811">Translocation</keyword>
<evidence type="ECO:0000256" key="1">
    <source>
        <dbReference type="ARBA" id="ARBA00004567"/>
    </source>
</evidence>
<evidence type="ECO:0000313" key="9">
    <source>
        <dbReference type="EMBL" id="CAG9103965.1"/>
    </source>
</evidence>
<dbReference type="GO" id="GO:0000056">
    <property type="term" value="P:ribosomal small subunit export from nucleus"/>
    <property type="evidence" value="ECO:0007669"/>
    <property type="project" value="InterPro"/>
</dbReference>
<keyword evidence="6" id="KW-0906">Nuclear pore complex</keyword>
<keyword evidence="10" id="KW-1185">Reference proteome</keyword>
<reference evidence="9" key="1">
    <citation type="submission" date="2020-11" db="EMBL/GenBank/DDBJ databases">
        <authorList>
            <person name="Whiteford S."/>
        </authorList>
    </citation>
    <scope>NUCLEOTIDE SEQUENCE</scope>
</reference>
<dbReference type="GO" id="GO:0006406">
    <property type="term" value="P:mRNA export from nucleus"/>
    <property type="evidence" value="ECO:0007669"/>
    <property type="project" value="TreeGrafter"/>
</dbReference>
<dbReference type="PANTHER" id="PTHR13257:SF0">
    <property type="entry name" value="NUCLEAR PORE COMPLEX PROTEIN NUP88"/>
    <property type="match status" value="1"/>
</dbReference>
<evidence type="ECO:0000256" key="8">
    <source>
        <dbReference type="SAM" id="Coils"/>
    </source>
</evidence>
<dbReference type="Pfam" id="PF10168">
    <property type="entry name" value="Nup88"/>
    <property type="match status" value="1"/>
</dbReference>
<gene>
    <name evidence="9" type="ORF">PLXY2_LOCUS3104</name>
</gene>
<feature type="coiled-coil region" evidence="8">
    <location>
        <begin position="349"/>
        <end position="383"/>
    </location>
</feature>
<keyword evidence="7" id="KW-0539">Nucleus</keyword>